<keyword evidence="1" id="KW-0808">Transferase</keyword>
<reference evidence="5" key="1">
    <citation type="submission" date="2016-10" db="EMBL/GenBank/DDBJ databases">
        <authorList>
            <person name="Varghese N."/>
            <person name="Submissions S."/>
        </authorList>
    </citation>
    <scope>NUCLEOTIDE SEQUENCE [LARGE SCALE GENOMIC DNA]</scope>
    <source>
        <strain evidence="5">CGMCC 1.9230</strain>
    </source>
</reference>
<dbReference type="Pfam" id="PF00535">
    <property type="entry name" value="Glycos_transf_2"/>
    <property type="match status" value="1"/>
</dbReference>
<evidence type="ECO:0000313" key="4">
    <source>
        <dbReference type="EMBL" id="SEG51225.1"/>
    </source>
</evidence>
<dbReference type="InterPro" id="IPR050834">
    <property type="entry name" value="Glycosyltransf_2"/>
</dbReference>
<evidence type="ECO:0000313" key="5">
    <source>
        <dbReference type="Proteomes" id="UP000236737"/>
    </source>
</evidence>
<accession>A0A1H6AT72</accession>
<proteinExistence type="predicted"/>
<feature type="domain" description="Glycosyltransferase 2-like" evidence="2">
    <location>
        <begin position="14"/>
        <end position="130"/>
    </location>
</feature>
<dbReference type="InterPro" id="IPR029044">
    <property type="entry name" value="Nucleotide-diphossugar_trans"/>
</dbReference>
<dbReference type="OrthoDB" id="597270at2"/>
<dbReference type="PANTHER" id="PTHR43685:SF2">
    <property type="entry name" value="GLYCOSYLTRANSFERASE 2-LIKE DOMAIN-CONTAINING PROTEIN"/>
    <property type="match status" value="1"/>
</dbReference>
<feature type="domain" description="Galactosyltransferase C-terminal" evidence="3">
    <location>
        <begin position="154"/>
        <end position="194"/>
    </location>
</feature>
<dbReference type="InterPro" id="IPR001173">
    <property type="entry name" value="Glyco_trans_2-like"/>
</dbReference>
<evidence type="ECO:0000259" key="3">
    <source>
        <dbReference type="Pfam" id="PF02709"/>
    </source>
</evidence>
<dbReference type="AlphaFoldDB" id="A0A1H6AT72"/>
<gene>
    <name evidence="4" type="ORF">SAMN04488130_11926</name>
</gene>
<dbReference type="GO" id="GO:0016740">
    <property type="term" value="F:transferase activity"/>
    <property type="evidence" value="ECO:0007669"/>
    <property type="project" value="UniProtKB-KW"/>
</dbReference>
<dbReference type="InterPro" id="IPR027791">
    <property type="entry name" value="Galactosyl_T_C"/>
</dbReference>
<organism evidence="4 5">
    <name type="scientific">Flavobacterium urumqiense</name>
    <dbReference type="NCBI Taxonomy" id="935224"/>
    <lineage>
        <taxon>Bacteria</taxon>
        <taxon>Pseudomonadati</taxon>
        <taxon>Bacteroidota</taxon>
        <taxon>Flavobacteriia</taxon>
        <taxon>Flavobacteriales</taxon>
        <taxon>Flavobacteriaceae</taxon>
        <taxon>Flavobacterium</taxon>
    </lineage>
</organism>
<protein>
    <submittedName>
        <fullName evidence="4">Uncharacterized protein</fullName>
    </submittedName>
</protein>
<evidence type="ECO:0000259" key="2">
    <source>
        <dbReference type="Pfam" id="PF00535"/>
    </source>
</evidence>
<dbReference type="RefSeq" id="WP_104000985.1">
    <property type="nucleotide sequence ID" value="NZ_FNVP01000019.1"/>
</dbReference>
<name>A0A1H6AT72_9FLAO</name>
<sequence length="284" mass="32845">MHGNNSHNKNSLLTIVISCYNDADYIEQAVSSALNQTYSNKEIIVIDDGSNAETKAVLKKLESKITELITQENQGQSIARNNGIRKAKGEYILNLDSDDFFEISFCEKAIRKFQENEEIAIVTCNVNRFNTSGSIDIFYPDGGFLNNFLLTNCAMGSAMFKKSDWQAINGYDENMRKGFEDWEFYIRLVKEGRSAYVLPELLFNYRVKENSTSTKANKIKYELLHYIYIKHRELYIAHYDLFISHLLSKTKQQEKEKIKNISQIDFKIGEAILKPLRWIKALLK</sequence>
<keyword evidence="5" id="KW-1185">Reference proteome</keyword>
<dbReference type="Pfam" id="PF02709">
    <property type="entry name" value="Glyco_transf_7C"/>
    <property type="match status" value="1"/>
</dbReference>
<dbReference type="SUPFAM" id="SSF53448">
    <property type="entry name" value="Nucleotide-diphospho-sugar transferases"/>
    <property type="match status" value="1"/>
</dbReference>
<dbReference type="PANTHER" id="PTHR43685">
    <property type="entry name" value="GLYCOSYLTRANSFERASE"/>
    <property type="match status" value="1"/>
</dbReference>
<dbReference type="EMBL" id="FNVP01000019">
    <property type="protein sequence ID" value="SEG51225.1"/>
    <property type="molecule type" value="Genomic_DNA"/>
</dbReference>
<evidence type="ECO:0000256" key="1">
    <source>
        <dbReference type="ARBA" id="ARBA00022679"/>
    </source>
</evidence>
<dbReference type="Proteomes" id="UP000236737">
    <property type="component" value="Unassembled WGS sequence"/>
</dbReference>
<dbReference type="Gene3D" id="3.90.550.10">
    <property type="entry name" value="Spore Coat Polysaccharide Biosynthesis Protein SpsA, Chain A"/>
    <property type="match status" value="1"/>
</dbReference>